<feature type="compositionally biased region" description="Acidic residues" evidence="1">
    <location>
        <begin position="143"/>
        <end position="153"/>
    </location>
</feature>
<feature type="region of interest" description="Disordered" evidence="1">
    <location>
        <begin position="125"/>
        <end position="153"/>
    </location>
</feature>
<protein>
    <recommendedName>
        <fullName evidence="2">PiggyBac transposable element-derived protein domain-containing protein</fullName>
    </recommendedName>
</protein>
<dbReference type="EMBL" id="QUTF01000061">
    <property type="protein sequence ID" value="RHZ42984.1"/>
    <property type="molecule type" value="Genomic_DNA"/>
</dbReference>
<reference evidence="3 4" key="1">
    <citation type="submission" date="2018-08" db="EMBL/GenBank/DDBJ databases">
        <title>Aphanomyces genome sequencing and annotation.</title>
        <authorList>
            <person name="Minardi D."/>
            <person name="Oidtmann B."/>
            <person name="Van Der Giezen M."/>
            <person name="Studholme D.J."/>
        </authorList>
    </citation>
    <scope>NUCLEOTIDE SEQUENCE [LARGE SCALE GENOMIC DNA]</scope>
    <source>
        <strain evidence="3 4">FDL457</strain>
    </source>
</reference>
<accession>A0A3R7BVS1</accession>
<evidence type="ECO:0000259" key="2">
    <source>
        <dbReference type="Pfam" id="PF13843"/>
    </source>
</evidence>
<gene>
    <name evidence="3" type="ORF">DYB26_011129</name>
</gene>
<feature type="domain" description="PiggyBac transposable element-derived protein" evidence="2">
    <location>
        <begin position="219"/>
        <end position="325"/>
    </location>
</feature>
<name>A0A3R7BVS1_APHAT</name>
<dbReference type="InterPro" id="IPR029526">
    <property type="entry name" value="PGBD"/>
</dbReference>
<dbReference type="Proteomes" id="UP000286510">
    <property type="component" value="Unassembled WGS sequence"/>
</dbReference>
<evidence type="ECO:0000313" key="4">
    <source>
        <dbReference type="Proteomes" id="UP000286510"/>
    </source>
</evidence>
<proteinExistence type="predicted"/>
<evidence type="ECO:0000256" key="1">
    <source>
        <dbReference type="SAM" id="MobiDB-lite"/>
    </source>
</evidence>
<dbReference type="PANTHER" id="PTHR46599">
    <property type="entry name" value="PIGGYBAC TRANSPOSABLE ELEMENT-DERIVED PROTEIN 4"/>
    <property type="match status" value="1"/>
</dbReference>
<comment type="caution">
    <text evidence="3">The sequence shown here is derived from an EMBL/GenBank/DDBJ whole genome shotgun (WGS) entry which is preliminary data.</text>
</comment>
<organism evidence="3 4">
    <name type="scientific">Aphanomyces astaci</name>
    <name type="common">Crayfish plague agent</name>
    <dbReference type="NCBI Taxonomy" id="112090"/>
    <lineage>
        <taxon>Eukaryota</taxon>
        <taxon>Sar</taxon>
        <taxon>Stramenopiles</taxon>
        <taxon>Oomycota</taxon>
        <taxon>Saprolegniomycetes</taxon>
        <taxon>Saprolegniales</taxon>
        <taxon>Verrucalvaceae</taxon>
        <taxon>Aphanomyces</taxon>
    </lineage>
</organism>
<dbReference type="PANTHER" id="PTHR46599:SF3">
    <property type="entry name" value="PIGGYBAC TRANSPOSABLE ELEMENT-DERIVED PROTEIN 4"/>
    <property type="match status" value="1"/>
</dbReference>
<dbReference type="VEuPathDB" id="FungiDB:H257_13241"/>
<feature type="region of interest" description="Disordered" evidence="1">
    <location>
        <begin position="380"/>
        <end position="403"/>
    </location>
</feature>
<dbReference type="AlphaFoldDB" id="A0A3R7BVS1"/>
<sequence>MPSTPSEVDVTPIPVGVSEFTPDLKSIRSNTMFRNVLFRPLQETQIYKNDKKLLAFYADCKDFMLSGVVTEMRYVVGSENDPDIDTPDKNTKAEVKAMVALYKITCVEQLRLCRRTNKFLAKSSFDEETKSDEGTNDGSLAPQDDDGSGDEWSEYVDRGWKKHRHYDATEDIQGLEDVEWTYGGHYAGPTDLYEHQDSKDDTPVDELRISEEFKHLFKDPVKDFLAFMPLACWKTVTVRTNAKAVALQAAHPKGYVGGREFKKSIDLVEVMKFVSLLIVMSVVQGGEYSLYWSKPSMSFLMPPTENFGRVMPIDRFKQLRAAHNLQFCMFDKKQIKSVMRGSSFRDLSTMEYANLPMTQSAKVLKKAAADKAAAEDKAAALKRDASLRQPPTPSITSRATDKQAEVSYDQGMRRYCVVCYFERNK</sequence>
<dbReference type="Pfam" id="PF13843">
    <property type="entry name" value="DDE_Tnp_1_7"/>
    <property type="match status" value="1"/>
</dbReference>
<evidence type="ECO:0000313" key="3">
    <source>
        <dbReference type="EMBL" id="RHZ42984.1"/>
    </source>
</evidence>